<feature type="domain" description="TPPC8 third Ig-like" evidence="4">
    <location>
        <begin position="1003"/>
        <end position="1070"/>
    </location>
</feature>
<evidence type="ECO:0000259" key="4">
    <source>
        <dbReference type="Pfam" id="PF24546"/>
    </source>
</evidence>
<accession>A0A7R9ETY9</accession>
<dbReference type="GO" id="GO:1990072">
    <property type="term" value="C:TRAPPIII protein complex"/>
    <property type="evidence" value="ECO:0007669"/>
    <property type="project" value="TreeGrafter"/>
</dbReference>
<dbReference type="InterPro" id="IPR011990">
    <property type="entry name" value="TPR-like_helical_dom_sf"/>
</dbReference>
<reference evidence="5" key="1">
    <citation type="submission" date="2020-11" db="EMBL/GenBank/DDBJ databases">
        <authorList>
            <person name="Tran Van P."/>
        </authorList>
    </citation>
    <scope>NUCLEOTIDE SEQUENCE</scope>
</reference>
<dbReference type="PANTHER" id="PTHR12975">
    <property type="entry name" value="TRANSPORT PROTEIN TRAPP"/>
    <property type="match status" value="1"/>
</dbReference>
<evidence type="ECO:0000259" key="2">
    <source>
        <dbReference type="Pfam" id="PF24544"/>
    </source>
</evidence>
<dbReference type="PANTHER" id="PTHR12975:SF6">
    <property type="entry name" value="TRAFFICKING PROTEIN PARTICLE COMPLEX SUBUNIT 8"/>
    <property type="match status" value="1"/>
</dbReference>
<dbReference type="Gene3D" id="1.25.40.10">
    <property type="entry name" value="Tetratricopeptide repeat domain"/>
    <property type="match status" value="1"/>
</dbReference>
<dbReference type="InterPro" id="IPR057651">
    <property type="entry name" value="Ig_TPPC8_C"/>
</dbReference>
<sequence length="1350" mass="148736">MFSSCLHLDLDYGHIRDPSGGSIPVRNLRITMQDVNSRPPQPTLARKFLNESVSLSCNERNTTLQIGNQSIDIPISIPWFEAWRETFLQVQFPSDHEFTKHYIACVLVAASTEGNPAELLQHMSQQLQQLQNLTPAKLPKWFSPGVMRYYVLVHDTIDGDSAKAEAAFSAIKNMYGEIACHFLQINSRVAGYGDDHSHLPDPWSQFLLRHIDNQDSSDHDSSPRTPAEMGGITVMPSRLITEGHSDGETVMDGGVTVRSGAVMMSSLELAQEAGENSPVPVTHHPLSPDAGPNNVLLDKACPTTNDIYSAPSHVNFNVWAGQSAQLNHAQSSLQHGACLTTSDLEHLRTFVQEFCIKALLPYVENQIQQLSDLISNKKGVSRSLFSATKRWFGSNKPGLPGSNTATNAVIYSSDAPELQLRRLGDLCFMFGHYSLAFQAYHTAKRDFNADQAWLYYAGALEMAALSAFMQGEVTRKAQEYMEESIVTYLSSCKMPQFATRATLLSTECLKGRNLYGEAAKQFIRMTSEDSDLRSALLLEQASYCFLKSSRPRMIRKYAFHIVLAGHRFSKAGQRKHSLRCYRQALQVFENKSWGLAEDHIHFTIGRLAMNLKQVSEAAVSFSRLLNPSSSQNGPQQAAFLREFLTSHMQLITEDNSNSSTLPTLPLPLIDSNAISVLIGALSSHPPTDQSSSSVPATGVTFSDAQADNTRWFKLEEQLIAEAQGTLPMIFKPTIQLFSKHTNNVIKPLAVINEPVNVCVQLQNPFHISISLRDVRLLWNFKHPDDAPISNETRTNATDTLVTTQCLESVVLRPNCTEEVILCLTPHAVGGLNITGVAYSIANPIPPPPSDGSQAPASGNLLVVPGKQVFTIKSLLVKQPKDKTPQDVLDRRLELNIVPHAPCLQVTFHNLPAEMLCGELQRVTLEFTNIGSAPLTRLYIGCTSPELFFIEGMGSGAQQITGIPLPSDQLAPGRRHSVAMWLRAPDNKGSANLEMHRLVRHSCDLSVLSSIQLSVNAVRSRAITDGSTNQEFLNLTLVIKNSNQVHDPVLTEISPLQLSLASNTWKLSEKVVIPNAIETISDLPLSKTTVIKEQSISVSPYHDFYQRHLRFTDIQNRLADTSGDLEAALRMGAMLILRWQSTIKNNGSNGRTVIGQHHVAIDKLDVSATWPPESSPALQMQEQQGPLYIFGPDVISSATSAMSDKYPSLDVLQRLVTYSIHHPPSIAHDFKHSRLCVVPVRLHLQNCSDSHLVIKVTTVGNSSSSSLTNKNQLYSPHSSGCFRWVGLACSNLELSPHTSESVCLSAAFGSPGTFNLGTRLEVWCRSRGAPEADSVTQSWRVESSLIVCSTS</sequence>
<name>A0A7R9ETY9_9NEOP</name>
<evidence type="ECO:0000313" key="5">
    <source>
        <dbReference type="EMBL" id="CAD7440978.1"/>
    </source>
</evidence>
<organism evidence="5">
    <name type="scientific">Timema bartmani</name>
    <dbReference type="NCBI Taxonomy" id="61472"/>
    <lineage>
        <taxon>Eukaryota</taxon>
        <taxon>Metazoa</taxon>
        <taxon>Ecdysozoa</taxon>
        <taxon>Arthropoda</taxon>
        <taxon>Hexapoda</taxon>
        <taxon>Insecta</taxon>
        <taxon>Pterygota</taxon>
        <taxon>Neoptera</taxon>
        <taxon>Polyneoptera</taxon>
        <taxon>Phasmatodea</taxon>
        <taxon>Timematodea</taxon>
        <taxon>Timematoidea</taxon>
        <taxon>Timematidae</taxon>
        <taxon>Timema</taxon>
    </lineage>
</organism>
<gene>
    <name evidence="5" type="ORF">TBIB3V08_LOCUS3457</name>
</gene>
<feature type="domain" description="TPPC8 second Ig-like" evidence="2">
    <location>
        <begin position="916"/>
        <end position="950"/>
    </location>
</feature>
<feature type="domain" description="TPPC8 first Ig-like" evidence="3">
    <location>
        <begin position="706"/>
        <end position="915"/>
    </location>
</feature>
<evidence type="ECO:0000259" key="3">
    <source>
        <dbReference type="Pfam" id="PF24545"/>
    </source>
</evidence>
<dbReference type="InterPro" id="IPR058541">
    <property type="entry name" value="Ig_TPPC8_1st"/>
</dbReference>
<dbReference type="InterPro" id="IPR024420">
    <property type="entry name" value="TRAPP_III_complex_Trs85"/>
</dbReference>
<dbReference type="Pfam" id="PF24546">
    <property type="entry name" value="Ig_TPPC8_3rd"/>
    <property type="match status" value="1"/>
</dbReference>
<feature type="domain" description="TPPC8 C-terminal Ig-like" evidence="1">
    <location>
        <begin position="1214"/>
        <end position="1323"/>
    </location>
</feature>
<dbReference type="Pfam" id="PF24545">
    <property type="entry name" value="Ig_TPPC8_1st"/>
    <property type="match status" value="1"/>
</dbReference>
<dbReference type="Pfam" id="PF24544">
    <property type="entry name" value="Ig_TPPC8_2nd"/>
    <property type="match status" value="2"/>
</dbReference>
<dbReference type="InterPro" id="IPR058540">
    <property type="entry name" value="Ig_TPPC8_3rd"/>
</dbReference>
<dbReference type="EMBL" id="OD565144">
    <property type="protein sequence ID" value="CAD7440978.1"/>
    <property type="molecule type" value="Genomic_DNA"/>
</dbReference>
<feature type="domain" description="TPPC8 second Ig-like" evidence="2">
    <location>
        <begin position="955"/>
        <end position="994"/>
    </location>
</feature>
<proteinExistence type="predicted"/>
<dbReference type="Pfam" id="PF24542">
    <property type="entry name" value="Ig_TPPC8_C"/>
    <property type="match status" value="1"/>
</dbReference>
<dbReference type="InterPro" id="IPR058538">
    <property type="entry name" value="Ig_TPPC8_2nd"/>
</dbReference>
<evidence type="ECO:0000259" key="1">
    <source>
        <dbReference type="Pfam" id="PF24542"/>
    </source>
</evidence>
<dbReference type="Pfam" id="PF12739">
    <property type="entry name" value="TRAPPC-Trs85"/>
    <property type="match status" value="1"/>
</dbReference>
<evidence type="ECO:0008006" key="6">
    <source>
        <dbReference type="Google" id="ProtNLM"/>
    </source>
</evidence>
<protein>
    <recommendedName>
        <fullName evidence="6">Trafficking protein particle complex subunit 8</fullName>
    </recommendedName>
</protein>
<dbReference type="SUPFAM" id="SSF48452">
    <property type="entry name" value="TPR-like"/>
    <property type="match status" value="1"/>
</dbReference>